<feature type="domain" description="Methyltransferase small" evidence="6">
    <location>
        <begin position="116"/>
        <end position="203"/>
    </location>
</feature>
<dbReference type="EMBL" id="JBHSDT010000004">
    <property type="protein sequence ID" value="MFC4402851.1"/>
    <property type="molecule type" value="Genomic_DNA"/>
</dbReference>
<dbReference type="RefSeq" id="WP_390250835.1">
    <property type="nucleotide sequence ID" value="NZ_JBHSDT010000004.1"/>
</dbReference>
<gene>
    <name evidence="5 8" type="primary">prmC</name>
    <name evidence="8" type="ORF">ACFOY7_07165</name>
</gene>
<evidence type="ECO:0000256" key="2">
    <source>
        <dbReference type="ARBA" id="ARBA00022679"/>
    </source>
</evidence>
<keyword evidence="2 5" id="KW-0808">Transferase</keyword>
<dbReference type="InterPro" id="IPR029063">
    <property type="entry name" value="SAM-dependent_MTases_sf"/>
</dbReference>
<dbReference type="InterPro" id="IPR019874">
    <property type="entry name" value="RF_methyltr_PrmC"/>
</dbReference>
<evidence type="ECO:0000313" key="8">
    <source>
        <dbReference type="EMBL" id="MFC4402851.1"/>
    </source>
</evidence>
<accession>A0ABV8WWW9</accession>
<evidence type="ECO:0000256" key="4">
    <source>
        <dbReference type="ARBA" id="ARBA00048391"/>
    </source>
</evidence>
<dbReference type="PANTHER" id="PTHR18895:SF74">
    <property type="entry name" value="MTRF1L RELEASE FACTOR GLUTAMINE METHYLTRANSFERASE"/>
    <property type="match status" value="1"/>
</dbReference>
<dbReference type="GO" id="GO:0032259">
    <property type="term" value="P:methylation"/>
    <property type="evidence" value="ECO:0007669"/>
    <property type="project" value="UniProtKB-KW"/>
</dbReference>
<protein>
    <recommendedName>
        <fullName evidence="5">Release factor glutamine methyltransferase</fullName>
        <shortName evidence="5">RF MTase</shortName>
        <ecNumber evidence="5">2.1.1.297</ecNumber>
    </recommendedName>
    <alternativeName>
        <fullName evidence="5">N5-glutamine methyltransferase PrmC</fullName>
    </alternativeName>
    <alternativeName>
        <fullName evidence="5">Protein-(glutamine-N5) MTase PrmC</fullName>
    </alternativeName>
    <alternativeName>
        <fullName evidence="5">Protein-glutamine N-methyltransferase PrmC</fullName>
    </alternativeName>
</protein>
<keyword evidence="3 5" id="KW-0949">S-adenosyl-L-methionine</keyword>
<dbReference type="Pfam" id="PF05175">
    <property type="entry name" value="MTS"/>
    <property type="match status" value="1"/>
</dbReference>
<dbReference type="CDD" id="cd02440">
    <property type="entry name" value="AdoMet_MTases"/>
    <property type="match status" value="1"/>
</dbReference>
<dbReference type="Pfam" id="PF17827">
    <property type="entry name" value="PrmC_N"/>
    <property type="match status" value="1"/>
</dbReference>
<dbReference type="GO" id="GO:0102559">
    <property type="term" value="F:peptide chain release factor N(5)-glutamine methyltransferase activity"/>
    <property type="evidence" value="ECO:0007669"/>
    <property type="project" value="UniProtKB-EC"/>
</dbReference>
<comment type="function">
    <text evidence="5">Methylates the class 1 translation termination release factors RF1/PrfA and RF2/PrfB on the glutamine residue of the universally conserved GGQ motif.</text>
</comment>
<comment type="catalytic activity">
    <reaction evidence="4 5">
        <text>L-glutaminyl-[peptide chain release factor] + S-adenosyl-L-methionine = N(5)-methyl-L-glutaminyl-[peptide chain release factor] + S-adenosyl-L-homocysteine + H(+)</text>
        <dbReference type="Rhea" id="RHEA:42896"/>
        <dbReference type="Rhea" id="RHEA-COMP:10271"/>
        <dbReference type="Rhea" id="RHEA-COMP:10272"/>
        <dbReference type="ChEBI" id="CHEBI:15378"/>
        <dbReference type="ChEBI" id="CHEBI:30011"/>
        <dbReference type="ChEBI" id="CHEBI:57856"/>
        <dbReference type="ChEBI" id="CHEBI:59789"/>
        <dbReference type="ChEBI" id="CHEBI:61891"/>
        <dbReference type="EC" id="2.1.1.297"/>
    </reaction>
</comment>
<dbReference type="HAMAP" id="MF_02126">
    <property type="entry name" value="RF_methyltr_PrmC"/>
    <property type="match status" value="1"/>
</dbReference>
<dbReference type="InterPro" id="IPR050320">
    <property type="entry name" value="N5-glutamine_MTase"/>
</dbReference>
<feature type="domain" description="Release factor glutamine methyltransferase N-terminal" evidence="7">
    <location>
        <begin position="8"/>
        <end position="77"/>
    </location>
</feature>
<dbReference type="EC" id="2.1.1.297" evidence="5"/>
<dbReference type="InterPro" id="IPR002052">
    <property type="entry name" value="DNA_methylase_N6_adenine_CS"/>
</dbReference>
<reference evidence="9" key="1">
    <citation type="journal article" date="2019" name="Int. J. Syst. Evol. Microbiol.">
        <title>The Global Catalogue of Microorganisms (GCM) 10K type strain sequencing project: providing services to taxonomists for standard genome sequencing and annotation.</title>
        <authorList>
            <consortium name="The Broad Institute Genomics Platform"/>
            <consortium name="The Broad Institute Genome Sequencing Center for Infectious Disease"/>
            <person name="Wu L."/>
            <person name="Ma J."/>
        </authorList>
    </citation>
    <scope>NUCLEOTIDE SEQUENCE [LARGE SCALE GENOMIC DNA]</scope>
    <source>
        <strain evidence="9">CCUG 37865</strain>
    </source>
</reference>
<proteinExistence type="inferred from homology"/>
<dbReference type="NCBIfam" id="TIGR00536">
    <property type="entry name" value="hemK_fam"/>
    <property type="match status" value="1"/>
</dbReference>
<dbReference type="InterPro" id="IPR004556">
    <property type="entry name" value="HemK-like"/>
</dbReference>
<keyword evidence="9" id="KW-1185">Reference proteome</keyword>
<name>A0ABV8WWW9_9BACI</name>
<dbReference type="PANTHER" id="PTHR18895">
    <property type="entry name" value="HEMK METHYLTRANSFERASE"/>
    <property type="match status" value="1"/>
</dbReference>
<dbReference type="InterPro" id="IPR007848">
    <property type="entry name" value="Small_mtfrase_dom"/>
</dbReference>
<dbReference type="Gene3D" id="3.40.50.150">
    <property type="entry name" value="Vaccinia Virus protein VP39"/>
    <property type="match status" value="1"/>
</dbReference>
<keyword evidence="1 5" id="KW-0489">Methyltransferase</keyword>
<evidence type="ECO:0000259" key="7">
    <source>
        <dbReference type="Pfam" id="PF17827"/>
    </source>
</evidence>
<dbReference type="SUPFAM" id="SSF53335">
    <property type="entry name" value="S-adenosyl-L-methionine-dependent methyltransferases"/>
    <property type="match status" value="1"/>
</dbReference>
<evidence type="ECO:0000256" key="5">
    <source>
        <dbReference type="HAMAP-Rule" id="MF_02126"/>
    </source>
</evidence>
<feature type="binding site" evidence="5">
    <location>
        <begin position="124"/>
        <end position="128"/>
    </location>
    <ligand>
        <name>S-adenosyl-L-methionine</name>
        <dbReference type="ChEBI" id="CHEBI:59789"/>
    </ligand>
</feature>
<organism evidence="8 9">
    <name type="scientific">Gracilibacillus xinjiangensis</name>
    <dbReference type="NCBI Taxonomy" id="1193282"/>
    <lineage>
        <taxon>Bacteria</taxon>
        <taxon>Bacillati</taxon>
        <taxon>Bacillota</taxon>
        <taxon>Bacilli</taxon>
        <taxon>Bacillales</taxon>
        <taxon>Bacillaceae</taxon>
        <taxon>Gracilibacillus</taxon>
    </lineage>
</organism>
<comment type="similarity">
    <text evidence="5">Belongs to the protein N5-glutamine methyltransferase family. PrmC subfamily.</text>
</comment>
<evidence type="ECO:0000259" key="6">
    <source>
        <dbReference type="Pfam" id="PF05175"/>
    </source>
</evidence>
<dbReference type="Gene3D" id="1.10.8.10">
    <property type="entry name" value="DNA helicase RuvA subunit, C-terminal domain"/>
    <property type="match status" value="1"/>
</dbReference>
<feature type="binding site" evidence="5">
    <location>
        <position position="149"/>
    </location>
    <ligand>
        <name>S-adenosyl-L-methionine</name>
        <dbReference type="ChEBI" id="CHEBI:59789"/>
    </ligand>
</feature>
<dbReference type="Proteomes" id="UP001595882">
    <property type="component" value="Unassembled WGS sequence"/>
</dbReference>
<sequence>MTAPTIYEALKWASSFLENASREPKVAEILIIKELNLTKAQLISSLRDKMTSETFSSYKAKIEQHALTGIPVQHLTGEEIFFGRTFKVNSNVLIPRPETEELVDHVIKAVESKEIKNLTCADVGTGSGIIAITLALELGNRVDKLYATDISDLALNIAKENAGSLHASIEFFQGDFLTPLIDHGIKLDVLVSNPPYIDRKEIEQMDDTVKNFDPELALFAENNGLLAYDTVVKQAKYVLKDKAMVAFEIGYQQGESVSALIHNTFPNSNVQVLKDINGKDRVVLAEVENKK</sequence>
<dbReference type="PROSITE" id="PS00092">
    <property type="entry name" value="N6_MTASE"/>
    <property type="match status" value="1"/>
</dbReference>
<feature type="binding site" evidence="5">
    <location>
        <position position="176"/>
    </location>
    <ligand>
        <name>S-adenosyl-L-methionine</name>
        <dbReference type="ChEBI" id="CHEBI:59789"/>
    </ligand>
</feature>
<comment type="caution">
    <text evidence="8">The sequence shown here is derived from an EMBL/GenBank/DDBJ whole genome shotgun (WGS) entry which is preliminary data.</text>
</comment>
<feature type="binding site" evidence="5">
    <location>
        <begin position="193"/>
        <end position="196"/>
    </location>
    <ligand>
        <name>substrate</name>
    </ligand>
</feature>
<dbReference type="NCBIfam" id="TIGR03534">
    <property type="entry name" value="RF_mod_PrmC"/>
    <property type="match status" value="1"/>
</dbReference>
<evidence type="ECO:0000256" key="1">
    <source>
        <dbReference type="ARBA" id="ARBA00022603"/>
    </source>
</evidence>
<evidence type="ECO:0000313" key="9">
    <source>
        <dbReference type="Proteomes" id="UP001595882"/>
    </source>
</evidence>
<feature type="binding site" evidence="5">
    <location>
        <position position="193"/>
    </location>
    <ligand>
        <name>S-adenosyl-L-methionine</name>
        <dbReference type="ChEBI" id="CHEBI:59789"/>
    </ligand>
</feature>
<evidence type="ECO:0000256" key="3">
    <source>
        <dbReference type="ARBA" id="ARBA00022691"/>
    </source>
</evidence>
<dbReference type="InterPro" id="IPR040758">
    <property type="entry name" value="PrmC_N"/>
</dbReference>